<dbReference type="Proteomes" id="UP000316008">
    <property type="component" value="Unassembled WGS sequence"/>
</dbReference>
<dbReference type="CDD" id="cd00487">
    <property type="entry name" value="Pep_deformylase"/>
    <property type="match status" value="1"/>
</dbReference>
<evidence type="ECO:0000313" key="5">
    <source>
        <dbReference type="EMBL" id="TSJ41603.1"/>
    </source>
</evidence>
<dbReference type="GO" id="GO:0006412">
    <property type="term" value="P:translation"/>
    <property type="evidence" value="ECO:0007669"/>
    <property type="project" value="UniProtKB-UniRule"/>
</dbReference>
<dbReference type="InterPro" id="IPR036821">
    <property type="entry name" value="Peptide_deformylase_sf"/>
</dbReference>
<dbReference type="HAMAP" id="MF_00163">
    <property type="entry name" value="Pep_deformylase"/>
    <property type="match status" value="1"/>
</dbReference>
<dbReference type="Gene3D" id="3.90.45.10">
    <property type="entry name" value="Peptide deformylase"/>
    <property type="match status" value="1"/>
</dbReference>
<feature type="binding site" evidence="4">
    <location>
        <position position="107"/>
    </location>
    <ligand>
        <name>Fe cation</name>
        <dbReference type="ChEBI" id="CHEBI:24875"/>
    </ligand>
</feature>
<dbReference type="PANTHER" id="PTHR10458:SF22">
    <property type="entry name" value="PEPTIDE DEFORMYLASE"/>
    <property type="match status" value="1"/>
</dbReference>
<dbReference type="GO" id="GO:0042586">
    <property type="term" value="F:peptide deformylase activity"/>
    <property type="evidence" value="ECO:0007669"/>
    <property type="project" value="UniProtKB-UniRule"/>
</dbReference>
<comment type="function">
    <text evidence="4">Removes the formyl group from the N-terminal Met of newly synthesized proteins. Requires at least a dipeptide for an efficient rate of reaction. N-terminal L-methionine is a prerequisite for activity but the enzyme has broad specificity at other positions.</text>
</comment>
<reference evidence="5 6" key="1">
    <citation type="submission" date="2019-07" db="EMBL/GenBank/DDBJ databases">
        <authorList>
            <person name="Huq M.A."/>
        </authorList>
    </citation>
    <scope>NUCLEOTIDE SEQUENCE [LARGE SCALE GENOMIC DNA]</scope>
    <source>
        <strain evidence="5 6">MAH-3</strain>
    </source>
</reference>
<evidence type="ECO:0000313" key="6">
    <source>
        <dbReference type="Proteomes" id="UP000316008"/>
    </source>
</evidence>
<dbReference type="AlphaFoldDB" id="A0A556MNU5"/>
<dbReference type="EMBL" id="VLPL01000007">
    <property type="protein sequence ID" value="TSJ41603.1"/>
    <property type="molecule type" value="Genomic_DNA"/>
</dbReference>
<evidence type="ECO:0000256" key="4">
    <source>
        <dbReference type="HAMAP-Rule" id="MF_00163"/>
    </source>
</evidence>
<dbReference type="Pfam" id="PF01327">
    <property type="entry name" value="Pep_deformylase"/>
    <property type="match status" value="1"/>
</dbReference>
<feature type="binding site" evidence="4">
    <location>
        <position position="149"/>
    </location>
    <ligand>
        <name>Fe cation</name>
        <dbReference type="ChEBI" id="CHEBI:24875"/>
    </ligand>
</feature>
<evidence type="ECO:0000256" key="2">
    <source>
        <dbReference type="ARBA" id="ARBA00022723"/>
    </source>
</evidence>
<comment type="catalytic activity">
    <reaction evidence="4">
        <text>N-terminal N-formyl-L-methionyl-[peptide] + H2O = N-terminal L-methionyl-[peptide] + formate</text>
        <dbReference type="Rhea" id="RHEA:24420"/>
        <dbReference type="Rhea" id="RHEA-COMP:10639"/>
        <dbReference type="Rhea" id="RHEA-COMP:10640"/>
        <dbReference type="ChEBI" id="CHEBI:15377"/>
        <dbReference type="ChEBI" id="CHEBI:15740"/>
        <dbReference type="ChEBI" id="CHEBI:49298"/>
        <dbReference type="ChEBI" id="CHEBI:64731"/>
        <dbReference type="EC" id="3.5.1.88"/>
    </reaction>
</comment>
<keyword evidence="3 4" id="KW-0378">Hydrolase</keyword>
<keyword evidence="6" id="KW-1185">Reference proteome</keyword>
<proteinExistence type="inferred from homology"/>
<keyword evidence="2 4" id="KW-0479">Metal-binding</keyword>
<protein>
    <recommendedName>
        <fullName evidence="4">Peptide deformylase</fullName>
        <shortName evidence="4">PDF</shortName>
        <ecNumber evidence="4">3.5.1.88</ecNumber>
    </recommendedName>
    <alternativeName>
        <fullName evidence="4">Polypeptide deformylase</fullName>
    </alternativeName>
</protein>
<dbReference type="PANTHER" id="PTHR10458">
    <property type="entry name" value="PEPTIDE DEFORMYLASE"/>
    <property type="match status" value="1"/>
</dbReference>
<dbReference type="InterPro" id="IPR023635">
    <property type="entry name" value="Peptide_deformylase"/>
</dbReference>
<evidence type="ECO:0000256" key="3">
    <source>
        <dbReference type="ARBA" id="ARBA00022801"/>
    </source>
</evidence>
<comment type="similarity">
    <text evidence="1 4">Belongs to the polypeptide deformylase family.</text>
</comment>
<dbReference type="EC" id="3.5.1.88" evidence="4"/>
<name>A0A556MNU5_9FLAO</name>
<organism evidence="5 6">
    <name type="scientific">Fluviicola chungangensis</name>
    <dbReference type="NCBI Taxonomy" id="2597671"/>
    <lineage>
        <taxon>Bacteria</taxon>
        <taxon>Pseudomonadati</taxon>
        <taxon>Bacteroidota</taxon>
        <taxon>Flavobacteriia</taxon>
        <taxon>Flavobacteriales</taxon>
        <taxon>Crocinitomicaceae</taxon>
        <taxon>Fluviicola</taxon>
    </lineage>
</organism>
<dbReference type="GO" id="GO:0046872">
    <property type="term" value="F:metal ion binding"/>
    <property type="evidence" value="ECO:0007669"/>
    <property type="project" value="UniProtKB-KW"/>
</dbReference>
<feature type="binding site" evidence="4">
    <location>
        <position position="153"/>
    </location>
    <ligand>
        <name>Fe cation</name>
        <dbReference type="ChEBI" id="CHEBI:24875"/>
    </ligand>
</feature>
<gene>
    <name evidence="4" type="primary">def</name>
    <name evidence="5" type="ORF">FO442_14165</name>
</gene>
<dbReference type="OrthoDB" id="9784988at2"/>
<dbReference type="RefSeq" id="WP_144333862.1">
    <property type="nucleotide sequence ID" value="NZ_VLPL01000007.1"/>
</dbReference>
<sequence length="198" mass="23122">MILPIVAYGDPILKKEAVEIDQDYPELNKLIEDMFETMYEASGVGLAAPQINRSIRLFVVDGSPFAETDEDEEDDPKAEGMEGFKRVFINPIIEEETGEPWGFHEGCLSIPKIREEVFRKEKIRITYYDENWQFHDEWFDGYKARIIQHEYDHIEGVLFTDHLSVLKRRLLSKRLQNISQGLISVAYKMKFPSFKKGK</sequence>
<dbReference type="SUPFAM" id="SSF56420">
    <property type="entry name" value="Peptide deformylase"/>
    <property type="match status" value="1"/>
</dbReference>
<keyword evidence="4" id="KW-0408">Iron</keyword>
<feature type="active site" evidence="4">
    <location>
        <position position="150"/>
    </location>
</feature>
<accession>A0A556MNU5</accession>
<evidence type="ECO:0000256" key="1">
    <source>
        <dbReference type="ARBA" id="ARBA00010759"/>
    </source>
</evidence>
<comment type="cofactor">
    <cofactor evidence="4">
        <name>Fe(2+)</name>
        <dbReference type="ChEBI" id="CHEBI:29033"/>
    </cofactor>
    <text evidence="4">Binds 1 Fe(2+) ion.</text>
</comment>
<comment type="caution">
    <text evidence="5">The sequence shown here is derived from an EMBL/GenBank/DDBJ whole genome shotgun (WGS) entry which is preliminary data.</text>
</comment>
<keyword evidence="4" id="KW-0648">Protein biosynthesis</keyword>
<dbReference type="PIRSF" id="PIRSF004749">
    <property type="entry name" value="Pep_def"/>
    <property type="match status" value="1"/>
</dbReference>
<dbReference type="NCBIfam" id="TIGR00079">
    <property type="entry name" value="pept_deformyl"/>
    <property type="match status" value="1"/>
</dbReference>
<dbReference type="PRINTS" id="PR01576">
    <property type="entry name" value="PDEFORMYLASE"/>
</dbReference>
<dbReference type="NCBIfam" id="NF001159">
    <property type="entry name" value="PRK00150.1-3"/>
    <property type="match status" value="1"/>
</dbReference>